<accession>A0A6N8EP06</accession>
<organism evidence="1 2">
    <name type="scientific">Paenibacillus macerans</name>
    <name type="common">Bacillus macerans</name>
    <dbReference type="NCBI Taxonomy" id="44252"/>
    <lineage>
        <taxon>Bacteria</taxon>
        <taxon>Bacillati</taxon>
        <taxon>Bacillota</taxon>
        <taxon>Bacilli</taxon>
        <taxon>Bacillales</taxon>
        <taxon>Paenibacillaceae</taxon>
        <taxon>Paenibacillus</taxon>
    </lineage>
</organism>
<proteinExistence type="predicted"/>
<evidence type="ECO:0000313" key="1">
    <source>
        <dbReference type="EMBL" id="MUG22056.1"/>
    </source>
</evidence>
<name>A0A6N8EP06_PAEMA</name>
<keyword evidence="1" id="KW-0808">Transferase</keyword>
<comment type="caution">
    <text evidence="1">The sequence shown here is derived from an EMBL/GenBank/DDBJ whole genome shotgun (WGS) entry which is preliminary data.</text>
</comment>
<dbReference type="EMBL" id="WNZZ01000003">
    <property type="protein sequence ID" value="MUG22056.1"/>
    <property type="molecule type" value="Genomic_DNA"/>
</dbReference>
<dbReference type="Proteomes" id="UP000442469">
    <property type="component" value="Unassembled WGS sequence"/>
</dbReference>
<dbReference type="GO" id="GO:0016740">
    <property type="term" value="F:transferase activity"/>
    <property type="evidence" value="ECO:0007669"/>
    <property type="project" value="UniProtKB-KW"/>
</dbReference>
<reference evidence="1 2" key="1">
    <citation type="submission" date="2019-11" db="EMBL/GenBank/DDBJ databases">
        <title>Draft genome sequences of five Paenibacillus species of dairy origin.</title>
        <authorList>
            <person name="Olajide A.M."/>
            <person name="Chen S."/>
            <person name="Lapointe G."/>
        </authorList>
    </citation>
    <scope>NUCLEOTIDE SEQUENCE [LARGE SCALE GENOMIC DNA]</scope>
    <source>
        <strain evidence="1 2">3CT49</strain>
    </source>
</reference>
<protein>
    <submittedName>
        <fullName evidence="1">Alanine acetyltransferase</fullName>
    </submittedName>
</protein>
<dbReference type="OrthoDB" id="9775804at2"/>
<dbReference type="Gene3D" id="3.40.630.30">
    <property type="match status" value="1"/>
</dbReference>
<evidence type="ECO:0000313" key="2">
    <source>
        <dbReference type="Proteomes" id="UP000442469"/>
    </source>
</evidence>
<sequence>MAAIREYLQDNAPEKSFVGLFASQGKEPFYNKYGFHKHDGMTGMFGVIHEIEIR</sequence>
<dbReference type="AlphaFoldDB" id="A0A6N8EP06"/>
<gene>
    <name evidence="1" type="ORF">GNQ08_06400</name>
</gene>